<dbReference type="RefSeq" id="XP_029766140.1">
    <property type="nucleotide sequence ID" value="XM_029899148.1"/>
</dbReference>
<dbReference type="HOGENOM" id="CLU_1467885_0_0_1"/>
<name>A0A074XWH9_AURPU</name>
<organism evidence="2 3">
    <name type="scientific">Aureobasidium pullulans EXF-150</name>
    <dbReference type="NCBI Taxonomy" id="1043002"/>
    <lineage>
        <taxon>Eukaryota</taxon>
        <taxon>Fungi</taxon>
        <taxon>Dikarya</taxon>
        <taxon>Ascomycota</taxon>
        <taxon>Pezizomycotina</taxon>
        <taxon>Dothideomycetes</taxon>
        <taxon>Dothideomycetidae</taxon>
        <taxon>Dothideales</taxon>
        <taxon>Saccotheciaceae</taxon>
        <taxon>Aureobasidium</taxon>
    </lineage>
</organism>
<evidence type="ECO:0000256" key="1">
    <source>
        <dbReference type="SAM" id="MobiDB-lite"/>
    </source>
</evidence>
<reference evidence="2 3" key="1">
    <citation type="journal article" date="2014" name="BMC Genomics">
        <title>Genome sequencing of four Aureobasidium pullulans varieties: biotechnological potential, stress tolerance, and description of new species.</title>
        <authorList>
            <person name="Gostin Ar C."/>
            <person name="Ohm R.A."/>
            <person name="Kogej T."/>
            <person name="Sonjak S."/>
            <person name="Turk M."/>
            <person name="Zajc J."/>
            <person name="Zalar P."/>
            <person name="Grube M."/>
            <person name="Sun H."/>
            <person name="Han J."/>
            <person name="Sharma A."/>
            <person name="Chiniquy J."/>
            <person name="Ngan C.Y."/>
            <person name="Lipzen A."/>
            <person name="Barry K."/>
            <person name="Grigoriev I.V."/>
            <person name="Gunde-Cimerman N."/>
        </authorList>
    </citation>
    <scope>NUCLEOTIDE SEQUENCE [LARGE SCALE GENOMIC DNA]</scope>
    <source>
        <strain evidence="2 3">EXF-150</strain>
    </source>
</reference>
<evidence type="ECO:0000313" key="3">
    <source>
        <dbReference type="Proteomes" id="UP000030706"/>
    </source>
</evidence>
<dbReference type="EMBL" id="KL584974">
    <property type="protein sequence ID" value="KEQ89953.1"/>
    <property type="molecule type" value="Genomic_DNA"/>
</dbReference>
<dbReference type="Proteomes" id="UP000030706">
    <property type="component" value="Unassembled WGS sequence"/>
</dbReference>
<sequence>MYYLMSAADILLPVLAYHVQLDFHLLSHQFAVERLILVLVQEGVSRLAVGLEGITATKPTMDRTGTTAAASLNLASALGPGKKIYDRGRTPVVKGEIEAEINQDSTDNHVDAPTPPRSLRAQQSRPSSPTPSRPNTDIFKQFAIFSAAKQTSHRASSSATRSSDFPPRRSRTRCARITGRYDNW</sequence>
<accession>A0A074XWH9</accession>
<gene>
    <name evidence="2" type="ORF">M438DRAFT_17354</name>
</gene>
<feature type="compositionally biased region" description="Low complexity" evidence="1">
    <location>
        <begin position="153"/>
        <end position="163"/>
    </location>
</feature>
<proteinExistence type="predicted"/>
<keyword evidence="3" id="KW-1185">Reference proteome</keyword>
<dbReference type="GeneID" id="40741454"/>
<dbReference type="AlphaFoldDB" id="A0A074XWH9"/>
<evidence type="ECO:0000313" key="2">
    <source>
        <dbReference type="EMBL" id="KEQ89953.1"/>
    </source>
</evidence>
<feature type="region of interest" description="Disordered" evidence="1">
    <location>
        <begin position="101"/>
        <end position="136"/>
    </location>
</feature>
<protein>
    <submittedName>
        <fullName evidence="2">Uncharacterized protein</fullName>
    </submittedName>
</protein>
<feature type="region of interest" description="Disordered" evidence="1">
    <location>
        <begin position="149"/>
        <end position="172"/>
    </location>
</feature>